<dbReference type="HOGENOM" id="CLU_2140350_0_0_3"/>
<gene>
    <name evidence="1" type="ordered locus">AM1_5944</name>
</gene>
<protein>
    <submittedName>
        <fullName evidence="1">Uncharacterized protein</fullName>
    </submittedName>
</protein>
<evidence type="ECO:0000313" key="2">
    <source>
        <dbReference type="Proteomes" id="UP000000268"/>
    </source>
</evidence>
<dbReference type="EMBL" id="CP000828">
    <property type="protein sequence ID" value="ABW30883.1"/>
    <property type="molecule type" value="Genomic_DNA"/>
</dbReference>
<dbReference type="RefSeq" id="WP_012166085.1">
    <property type="nucleotide sequence ID" value="NC_009925.1"/>
</dbReference>
<accession>B0C1P9</accession>
<dbReference type="AlphaFoldDB" id="B0C1P9"/>
<keyword evidence="2" id="KW-1185">Reference proteome</keyword>
<sequence length="112" mass="12939">MADQLAKLLNQIIPDEKILSDLWEIVDDGNNKVELNDTWIEIPNKIQIDIVTKAYFLESFPNIGFGVYKVLLALGGFNQDLHDFHSAGICFSTMFYDEEIKLISIDFHKEFR</sequence>
<dbReference type="eggNOG" id="ENOG502ZMJS">
    <property type="taxonomic scope" value="Bacteria"/>
</dbReference>
<dbReference type="Proteomes" id="UP000000268">
    <property type="component" value="Chromosome"/>
</dbReference>
<reference evidence="1 2" key="1">
    <citation type="journal article" date="2008" name="Proc. Natl. Acad. Sci. U.S.A.">
        <title>Niche adaptation and genome expansion in the chlorophyll d-producing cyanobacterium Acaryochloris marina.</title>
        <authorList>
            <person name="Swingley W.D."/>
            <person name="Chen M."/>
            <person name="Cheung P.C."/>
            <person name="Conrad A.L."/>
            <person name="Dejesa L.C."/>
            <person name="Hao J."/>
            <person name="Honchak B.M."/>
            <person name="Karbach L.E."/>
            <person name="Kurdoglu A."/>
            <person name="Lahiri S."/>
            <person name="Mastrian S.D."/>
            <person name="Miyashita H."/>
            <person name="Page L."/>
            <person name="Ramakrishna P."/>
            <person name="Satoh S."/>
            <person name="Sattley W.M."/>
            <person name="Shimada Y."/>
            <person name="Taylor H.L."/>
            <person name="Tomo T."/>
            <person name="Tsuchiya T."/>
            <person name="Wang Z.T."/>
            <person name="Raymond J."/>
            <person name="Mimuro M."/>
            <person name="Blankenship R.E."/>
            <person name="Touchman J.W."/>
        </authorList>
    </citation>
    <scope>NUCLEOTIDE SEQUENCE [LARGE SCALE GENOMIC DNA]</scope>
    <source>
        <strain evidence="2">MBIC 11017</strain>
    </source>
</reference>
<evidence type="ECO:0000313" key="1">
    <source>
        <dbReference type="EMBL" id="ABW30883.1"/>
    </source>
</evidence>
<dbReference type="OrthoDB" id="9618803at2"/>
<dbReference type="STRING" id="329726.AM1_5944"/>
<dbReference type="KEGG" id="amr:AM1_5944"/>
<proteinExistence type="predicted"/>
<organism evidence="1 2">
    <name type="scientific">Acaryochloris marina (strain MBIC 11017)</name>
    <dbReference type="NCBI Taxonomy" id="329726"/>
    <lineage>
        <taxon>Bacteria</taxon>
        <taxon>Bacillati</taxon>
        <taxon>Cyanobacteriota</taxon>
        <taxon>Cyanophyceae</taxon>
        <taxon>Acaryochloridales</taxon>
        <taxon>Acaryochloridaceae</taxon>
        <taxon>Acaryochloris</taxon>
    </lineage>
</organism>
<name>B0C1P9_ACAM1</name>